<feature type="compositionally biased region" description="Low complexity" evidence="5">
    <location>
        <begin position="556"/>
        <end position="591"/>
    </location>
</feature>
<dbReference type="PANTHER" id="PTHR47456">
    <property type="entry name" value="PHD-TYPE DOMAIN-CONTAINING PROTEIN"/>
    <property type="match status" value="1"/>
</dbReference>
<keyword evidence="3" id="KW-0862">Zinc</keyword>
<dbReference type="InterPro" id="IPR013083">
    <property type="entry name" value="Znf_RING/FYVE/PHD"/>
</dbReference>
<keyword evidence="8" id="KW-1185">Reference proteome</keyword>
<dbReference type="GO" id="GO:0008270">
    <property type="term" value="F:zinc ion binding"/>
    <property type="evidence" value="ECO:0007669"/>
    <property type="project" value="UniProtKB-KW"/>
</dbReference>
<keyword evidence="1" id="KW-0479">Metal-binding</keyword>
<dbReference type="EMBL" id="LSMT01000051">
    <property type="protein sequence ID" value="PFX30368.1"/>
    <property type="molecule type" value="Genomic_DNA"/>
</dbReference>
<feature type="region of interest" description="Disordered" evidence="5">
    <location>
        <begin position="556"/>
        <end position="627"/>
    </location>
</feature>
<keyword evidence="2 4" id="KW-0863">Zinc-finger</keyword>
<comment type="caution">
    <text evidence="7">The sequence shown here is derived from an EMBL/GenBank/DDBJ whole genome shotgun (WGS) entry which is preliminary data.</text>
</comment>
<accession>A0A2B4SP67</accession>
<dbReference type="OrthoDB" id="10044509at2759"/>
<organism evidence="7 8">
    <name type="scientific">Stylophora pistillata</name>
    <name type="common">Smooth cauliflower coral</name>
    <dbReference type="NCBI Taxonomy" id="50429"/>
    <lineage>
        <taxon>Eukaryota</taxon>
        <taxon>Metazoa</taxon>
        <taxon>Cnidaria</taxon>
        <taxon>Anthozoa</taxon>
        <taxon>Hexacorallia</taxon>
        <taxon>Scleractinia</taxon>
        <taxon>Astrocoeniina</taxon>
        <taxon>Pocilloporidae</taxon>
        <taxon>Stylophora</taxon>
    </lineage>
</organism>
<dbReference type="Pfam" id="PF21056">
    <property type="entry name" value="ZSWIM1-3_RNaseH-like"/>
    <property type="match status" value="1"/>
</dbReference>
<evidence type="ECO:0000256" key="2">
    <source>
        <dbReference type="ARBA" id="ARBA00022771"/>
    </source>
</evidence>
<dbReference type="SUPFAM" id="SSF69349">
    <property type="entry name" value="Phage fibre proteins"/>
    <property type="match status" value="1"/>
</dbReference>
<evidence type="ECO:0000256" key="3">
    <source>
        <dbReference type="ARBA" id="ARBA00022833"/>
    </source>
</evidence>
<feature type="compositionally biased region" description="Low complexity" evidence="5">
    <location>
        <begin position="608"/>
        <end position="624"/>
    </location>
</feature>
<dbReference type="InterPro" id="IPR048324">
    <property type="entry name" value="ZSWIM1-3_RNaseH-like"/>
</dbReference>
<dbReference type="Pfam" id="PF00628">
    <property type="entry name" value="PHD"/>
    <property type="match status" value="1"/>
</dbReference>
<dbReference type="PROSITE" id="PS01359">
    <property type="entry name" value="ZF_PHD_1"/>
    <property type="match status" value="1"/>
</dbReference>
<dbReference type="InterPro" id="IPR038765">
    <property type="entry name" value="Papain-like_cys_pep_sf"/>
</dbReference>
<proteinExistence type="predicted"/>
<dbReference type="InterPro" id="IPR011011">
    <property type="entry name" value="Znf_FYVE_PHD"/>
</dbReference>
<dbReference type="GO" id="GO:0003700">
    <property type="term" value="F:DNA-binding transcription factor activity"/>
    <property type="evidence" value="ECO:0007669"/>
    <property type="project" value="InterPro"/>
</dbReference>
<dbReference type="Gene3D" id="3.30.40.10">
    <property type="entry name" value="Zinc/RING finger domain, C3HC4 (zinc finger)"/>
    <property type="match status" value="1"/>
</dbReference>
<dbReference type="InterPro" id="IPR001965">
    <property type="entry name" value="Znf_PHD"/>
</dbReference>
<dbReference type="InterPro" id="IPR029309">
    <property type="entry name" value="CaRF"/>
</dbReference>
<dbReference type="SUPFAM" id="SSF54001">
    <property type="entry name" value="Cysteine proteinases"/>
    <property type="match status" value="1"/>
</dbReference>
<evidence type="ECO:0000259" key="6">
    <source>
        <dbReference type="PROSITE" id="PS50016"/>
    </source>
</evidence>
<dbReference type="PROSITE" id="PS50016">
    <property type="entry name" value="ZF_PHD_2"/>
    <property type="match status" value="1"/>
</dbReference>
<reference evidence="8" key="1">
    <citation type="journal article" date="2017" name="bioRxiv">
        <title>Comparative analysis of the genomes of Stylophora pistillata and Acropora digitifera provides evidence for extensive differences between species of corals.</title>
        <authorList>
            <person name="Voolstra C.R."/>
            <person name="Li Y."/>
            <person name="Liew Y.J."/>
            <person name="Baumgarten S."/>
            <person name="Zoccola D."/>
            <person name="Flot J.-F."/>
            <person name="Tambutte S."/>
            <person name="Allemand D."/>
            <person name="Aranda M."/>
        </authorList>
    </citation>
    <scope>NUCLEOTIDE SEQUENCE [LARGE SCALE GENOMIC DNA]</scope>
</reference>
<feature type="compositionally biased region" description="Polar residues" evidence="5">
    <location>
        <begin position="592"/>
        <end position="607"/>
    </location>
</feature>
<dbReference type="Pfam" id="PF15299">
    <property type="entry name" value="ALS2CR8"/>
    <property type="match status" value="1"/>
</dbReference>
<dbReference type="InterPro" id="IPR019786">
    <property type="entry name" value="Zinc_finger_PHD-type_CS"/>
</dbReference>
<evidence type="ECO:0000313" key="7">
    <source>
        <dbReference type="EMBL" id="PFX30368.1"/>
    </source>
</evidence>
<protein>
    <submittedName>
        <fullName evidence="7">Calcium-responsive transcription factor</fullName>
    </submittedName>
</protein>
<dbReference type="PANTHER" id="PTHR47456:SF1">
    <property type="entry name" value="PHD-TYPE DOMAIN-CONTAINING PROTEIN"/>
    <property type="match status" value="1"/>
</dbReference>
<dbReference type="AlphaFoldDB" id="A0A2B4SP67"/>
<evidence type="ECO:0000313" key="8">
    <source>
        <dbReference type="Proteomes" id="UP000225706"/>
    </source>
</evidence>
<gene>
    <name evidence="7" type="primary">Carf</name>
    <name evidence="7" type="ORF">AWC38_SpisGene4848</name>
</gene>
<dbReference type="SMART" id="SM00249">
    <property type="entry name" value="PHD"/>
    <property type="match status" value="1"/>
</dbReference>
<feature type="domain" description="PHD-type" evidence="6">
    <location>
        <begin position="852"/>
        <end position="904"/>
    </location>
</feature>
<evidence type="ECO:0000256" key="4">
    <source>
        <dbReference type="PROSITE-ProRule" id="PRU00146"/>
    </source>
</evidence>
<dbReference type="Proteomes" id="UP000225706">
    <property type="component" value="Unassembled WGS sequence"/>
</dbReference>
<dbReference type="Gene3D" id="3.40.395.10">
    <property type="entry name" value="Adenoviral Proteinase, Chain A"/>
    <property type="match status" value="1"/>
</dbReference>
<sequence>MLRGSSYKYVGYVKSVEEAMAVLREYELETTSKFSCFKSDKMFGAGDPFARQRKVYFKDDKIPFDGVPFSIIATKVFDCQHGPDRKKSFKAKHAENKIDDHSFTRKRFLPQVRMKFGCPASIRLSEVVKYYNYKIRENTERLRRDMSKKLKTDITDGQKPEFERRIYIQLPKGDEHRDHNIGKVGGILQPIDKRLVHKIGELVGEGVKTVDEMKRHLRQFVKTELFPEQTPPSSTNRRYYPTDVDVRNHMYQASVKKLLSKTDQENLEKKIKSWHQEKPQDSFYFRPCALSLSSIYAESNSDDKDGTCMQDDLLFAHQTAWQKNLMVRYGNEITLLDATYKTMRYELPLFFLVVKTNVNYIVVGSFIIQRETTALIQEALTIFHDWNANWKPKFFMTDFCHEEIHAIESTFKDTTTYICDFHREQCWERWLRKSENGLTDNREEVLSLLRNIAKSSTEELFEINLSSLKESALWRANPKLRKWFEKTWLIESERWVWAFRRDRFMLNINTNNGIERQNESLKYQYLKDRNNNSLSGMITTLIEEFLPDKYRSKGQSSTVSNSLPSTVSNSLSSTVSKGQSSTVSKSLSSTVRNGQSSTVSNSQTSKVSNGQSSTASHSSSSTVSKGQFGKSTLGNTIIVDENSADPASWVTIANCYPDDPDYKLNLYLESKTTILQKNHWLFDSEIHAGQMLLKRQFPFIDGLIDPVVKGSLVVPAASEFIQIINTGSHWVCLSTISTTPTSGTVKIFDSLYKNMNSTSIEHACRMLMYPGDKVTFVNEKVQRQVGGSDCGLFSLAFATDLCHGIDPTNQKYHQESLRQHYVDCLENGEMSPFPKTEKRVPCHLSSIKSSVAIYCVCRLPYNREEYVQCSNDKCKEWYHPTCVKIPTWAINSNRNWRCHKCKEYAKVKSLSRS</sequence>
<dbReference type="STRING" id="50429.A0A2B4SP67"/>
<dbReference type="SUPFAM" id="SSF57903">
    <property type="entry name" value="FYVE/PHD zinc finger"/>
    <property type="match status" value="1"/>
</dbReference>
<evidence type="ECO:0000256" key="1">
    <source>
        <dbReference type="ARBA" id="ARBA00022723"/>
    </source>
</evidence>
<evidence type="ECO:0000256" key="5">
    <source>
        <dbReference type="SAM" id="MobiDB-lite"/>
    </source>
</evidence>
<dbReference type="InterPro" id="IPR019787">
    <property type="entry name" value="Znf_PHD-finger"/>
</dbReference>
<name>A0A2B4SP67_STYPI</name>